<dbReference type="GO" id="GO:0016887">
    <property type="term" value="F:ATP hydrolysis activity"/>
    <property type="evidence" value="ECO:0007669"/>
    <property type="project" value="InterPro"/>
</dbReference>
<feature type="transmembrane region" description="Helical" evidence="11">
    <location>
        <begin position="816"/>
        <end position="844"/>
    </location>
</feature>
<dbReference type="CDD" id="cd18579">
    <property type="entry name" value="ABC_6TM_ABCC_D1"/>
    <property type="match status" value="1"/>
</dbReference>
<organism evidence="14 15">
    <name type="scientific">Euplotes crassus</name>
    <dbReference type="NCBI Taxonomy" id="5936"/>
    <lineage>
        <taxon>Eukaryota</taxon>
        <taxon>Sar</taxon>
        <taxon>Alveolata</taxon>
        <taxon>Ciliophora</taxon>
        <taxon>Intramacronucleata</taxon>
        <taxon>Spirotrichea</taxon>
        <taxon>Hypotrichia</taxon>
        <taxon>Euplotida</taxon>
        <taxon>Euplotidae</taxon>
        <taxon>Moneuplotes</taxon>
    </lineage>
</organism>
<dbReference type="InterPro" id="IPR003593">
    <property type="entry name" value="AAA+_ATPase"/>
</dbReference>
<dbReference type="PANTHER" id="PTHR24223:SF456">
    <property type="entry name" value="MULTIDRUG RESISTANCE-ASSOCIATED PROTEIN LETHAL(2)03659"/>
    <property type="match status" value="1"/>
</dbReference>
<evidence type="ECO:0000256" key="6">
    <source>
        <dbReference type="ARBA" id="ARBA00022741"/>
    </source>
</evidence>
<evidence type="ECO:0000256" key="8">
    <source>
        <dbReference type="ARBA" id="ARBA00022989"/>
    </source>
</evidence>
<dbReference type="InterPro" id="IPR027417">
    <property type="entry name" value="P-loop_NTPase"/>
</dbReference>
<evidence type="ECO:0000259" key="12">
    <source>
        <dbReference type="PROSITE" id="PS50893"/>
    </source>
</evidence>
<protein>
    <submittedName>
        <fullName evidence="14">Uncharacterized protein</fullName>
    </submittedName>
</protein>
<dbReference type="InterPro" id="IPR036640">
    <property type="entry name" value="ABC1_TM_sf"/>
</dbReference>
<dbReference type="FunFam" id="3.40.50.300:FF:000610">
    <property type="entry name" value="Multidrug resistance-associated ABC transporter"/>
    <property type="match status" value="1"/>
</dbReference>
<keyword evidence="7" id="KW-0067">ATP-binding</keyword>
<evidence type="ECO:0000256" key="10">
    <source>
        <dbReference type="SAM" id="MobiDB-lite"/>
    </source>
</evidence>
<keyword evidence="8 11" id="KW-1133">Transmembrane helix</keyword>
<dbReference type="Proteomes" id="UP001295684">
    <property type="component" value="Unassembled WGS sequence"/>
</dbReference>
<keyword evidence="15" id="KW-1185">Reference proteome</keyword>
<feature type="transmembrane region" description="Helical" evidence="11">
    <location>
        <begin position="236"/>
        <end position="255"/>
    </location>
</feature>
<dbReference type="PROSITE" id="PS00211">
    <property type="entry name" value="ABC_TRANSPORTER_1"/>
    <property type="match status" value="2"/>
</dbReference>
<feature type="domain" description="ABC transmembrane type-1" evidence="13">
    <location>
        <begin position="115"/>
        <end position="398"/>
    </location>
</feature>
<evidence type="ECO:0000256" key="5">
    <source>
        <dbReference type="ARBA" id="ARBA00022737"/>
    </source>
</evidence>
<name>A0AAD1UCC6_EUPCR</name>
<evidence type="ECO:0000259" key="13">
    <source>
        <dbReference type="PROSITE" id="PS50929"/>
    </source>
</evidence>
<evidence type="ECO:0000256" key="7">
    <source>
        <dbReference type="ARBA" id="ARBA00022840"/>
    </source>
</evidence>
<evidence type="ECO:0000256" key="9">
    <source>
        <dbReference type="ARBA" id="ARBA00023136"/>
    </source>
</evidence>
<gene>
    <name evidence="14" type="ORF">ECRASSUSDP1_LOCUS5341</name>
</gene>
<feature type="domain" description="ABC transporter" evidence="12">
    <location>
        <begin position="496"/>
        <end position="751"/>
    </location>
</feature>
<dbReference type="Pfam" id="PF00664">
    <property type="entry name" value="ABC_membrane"/>
    <property type="match status" value="2"/>
</dbReference>
<dbReference type="SUPFAM" id="SSF52540">
    <property type="entry name" value="P-loop containing nucleoside triphosphate hydrolases"/>
    <property type="match status" value="2"/>
</dbReference>
<dbReference type="Gene3D" id="3.40.50.300">
    <property type="entry name" value="P-loop containing nucleotide triphosphate hydrolases"/>
    <property type="match status" value="2"/>
</dbReference>
<feature type="transmembrane region" description="Helical" evidence="11">
    <location>
        <begin position="1046"/>
        <end position="1062"/>
    </location>
</feature>
<dbReference type="GO" id="GO:0140359">
    <property type="term" value="F:ABC-type transporter activity"/>
    <property type="evidence" value="ECO:0007669"/>
    <property type="project" value="InterPro"/>
</dbReference>
<comment type="similarity">
    <text evidence="2">Belongs to the ABC transporter superfamily. ABCC family. Conjugate transporter (TC 3.A.1.208) subfamily.</text>
</comment>
<dbReference type="Gene3D" id="1.20.1560.10">
    <property type="entry name" value="ABC transporter type 1, transmembrane domain"/>
    <property type="match status" value="2"/>
</dbReference>
<dbReference type="SUPFAM" id="SSF90123">
    <property type="entry name" value="ABC transporter transmembrane region"/>
    <property type="match status" value="2"/>
</dbReference>
<dbReference type="FunFam" id="1.20.1560.10:FF:000013">
    <property type="entry name" value="ABC transporter C family member 2"/>
    <property type="match status" value="1"/>
</dbReference>
<dbReference type="SMART" id="SM00382">
    <property type="entry name" value="AAA"/>
    <property type="match status" value="2"/>
</dbReference>
<feature type="domain" description="ABC transporter" evidence="12">
    <location>
        <begin position="1133"/>
        <end position="1367"/>
    </location>
</feature>
<dbReference type="GO" id="GO:0005524">
    <property type="term" value="F:ATP binding"/>
    <property type="evidence" value="ECO:0007669"/>
    <property type="project" value="UniProtKB-KW"/>
</dbReference>
<keyword evidence="4 11" id="KW-0812">Transmembrane</keyword>
<dbReference type="InterPro" id="IPR011527">
    <property type="entry name" value="ABC1_TM_dom"/>
</dbReference>
<dbReference type="PROSITE" id="PS50929">
    <property type="entry name" value="ABC_TM1F"/>
    <property type="match status" value="2"/>
</dbReference>
<dbReference type="InterPro" id="IPR044746">
    <property type="entry name" value="ABCC_6TM_D1"/>
</dbReference>
<evidence type="ECO:0000256" key="11">
    <source>
        <dbReference type="SAM" id="Phobius"/>
    </source>
</evidence>
<feature type="region of interest" description="Disordered" evidence="10">
    <location>
        <begin position="446"/>
        <end position="471"/>
    </location>
</feature>
<evidence type="ECO:0000256" key="4">
    <source>
        <dbReference type="ARBA" id="ARBA00022692"/>
    </source>
</evidence>
<feature type="transmembrane region" description="Helical" evidence="11">
    <location>
        <begin position="113"/>
        <end position="138"/>
    </location>
</feature>
<feature type="transmembrane region" description="Helical" evidence="11">
    <location>
        <begin position="261"/>
        <end position="280"/>
    </location>
</feature>
<proteinExistence type="inferred from homology"/>
<keyword evidence="5" id="KW-0677">Repeat</keyword>
<dbReference type="InterPro" id="IPR044726">
    <property type="entry name" value="ABCC_6TM_D2"/>
</dbReference>
<evidence type="ECO:0000256" key="3">
    <source>
        <dbReference type="ARBA" id="ARBA00022448"/>
    </source>
</evidence>
<dbReference type="InterPro" id="IPR050173">
    <property type="entry name" value="ABC_transporter_C-like"/>
</dbReference>
<keyword evidence="9 11" id="KW-0472">Membrane</keyword>
<dbReference type="PROSITE" id="PS50893">
    <property type="entry name" value="ABC_TRANSPORTER_2"/>
    <property type="match status" value="2"/>
</dbReference>
<reference evidence="14" key="1">
    <citation type="submission" date="2023-07" db="EMBL/GenBank/DDBJ databases">
        <authorList>
            <consortium name="AG Swart"/>
            <person name="Singh M."/>
            <person name="Singh A."/>
            <person name="Seah K."/>
            <person name="Emmerich C."/>
        </authorList>
    </citation>
    <scope>NUCLEOTIDE SEQUENCE</scope>
    <source>
        <strain evidence="14">DP1</strain>
    </source>
</reference>
<sequence length="1373" mass="157241">MDRSHLDSREQNDPLLGQEAFDAKSGFDHPDSIFKKHPYTNAGLLSRIFFSWPFKVLQFGKKNHLKPENLGEVYPNFSSEMQNKRLSDNWEKYKHSKKMPLLKAILATYKKEFMVAFLLNLIVVCVKISIPFLIIRIIDYMSATSSEEGGGIALGIGLIAAYITLTALSFLINEHSAFLQTILADKAYCGLICLIYSKILKVSPSSNKNFEQGEIINFIQVDSMKIRALSWSAPPVARLPIQLIFGITFLFYYFGWLLLPALGIGCILIVVNFFLSLYLAKLEKAVLQRIDERMNASTEAINNIKILKLNSWVDYFLDKVSRLRVKELNAINKRWLFRAFQIAISFLMSPTFMISTFTIFFLTGHTMVLSTAFAARHVFYTIDEPMHWIPQFIATFTEFIVSMKRIQKFLFCDEINHKLVESENDYCKENNIGILIQKSSFSWAGSQSEKSKDKTEEKKSGERDEKSKQVSKRVYTINEEYQTLDDEDTECKVDQLHEEESIISVVSSGEQTLINSIELKDINLQINQGEFVCIIGQVGSGKSSLLSAILGDMLYLSDETIQAYQHRALDDGLRRELHEAQQREASVIRLGGSVSYVQQVPWIQNKTIRDNILFGKRMDEQRYNQVIEMCELGPDLGLFPGGDLTEIGEKGINLSGGQKARVSLARAIYADNDIMLMDDPVSALDANVKRKLKAVFTTELSHKTRVLVTHAVDFIDCVDRIIVMEAGRIKYDGTYEELQHHEEIKHIIEVLAHQAHNEDSDEEEESKEDNSDAIQEISNTSYISDEGTRITDEENKEVISVGWGVYKQFFLQSQIWIVYLSTFPLLAVYAYFLARLSIVFGYWIKESEEEPHYHNYPYVLLYPFGYSLILMFIFIIMTRGFTRAGRFLHEKMFRRVLSAPINIYFDKTPTGVILNRFSKDINLIDNEISRKLLWTTESFVAFGYNLLVAIFAMPWVICVLPFVALICGILTKFYMKTYRELNRMNRVTHSPILSQLSETLSGSSTIRSFSKSEYFIGQNFQKINKNINTGFWSNSIRRWFSVRVEFTSRIIIITAMVLMIYLRDVVNPVLLGAFLVHMMRMNNELIWSLQFLTEFESRLVSFERCIKILEIPQEASDSFDSEAPKDWPRLGEIAFNNFSLKYRPNTPIVLNNLTFHINDGEKIGVVGRTGAGKSTLCLALCRIVEAYEGSINIDGKNISKVDLKHLRSKITIIPQEPTLFNESLRFNLDPENLYSDEQLLSLMRSASLDKLIERDNKGLDQYIEEGGKNLSSGEKQLLCICRAVLKKNKVVLMDEATANIDIKTEQAIQKLIKEEFKEATVITIAHRLNTIMESDKILVLSQGELVEFDSPESLLRNPSSMFKSYVDSFKKSD</sequence>
<dbReference type="InterPro" id="IPR003439">
    <property type="entry name" value="ABC_transporter-like_ATP-bd"/>
</dbReference>
<feature type="transmembrane region" description="Helical" evidence="11">
    <location>
        <begin position="335"/>
        <end position="362"/>
    </location>
</feature>
<feature type="transmembrane region" description="Helical" evidence="11">
    <location>
        <begin position="150"/>
        <end position="172"/>
    </location>
</feature>
<dbReference type="CDD" id="cd03244">
    <property type="entry name" value="ABCC_MRP_domain2"/>
    <property type="match status" value="1"/>
</dbReference>
<feature type="compositionally biased region" description="Basic and acidic residues" evidence="10">
    <location>
        <begin position="449"/>
        <end position="468"/>
    </location>
</feature>
<evidence type="ECO:0000313" key="15">
    <source>
        <dbReference type="Proteomes" id="UP001295684"/>
    </source>
</evidence>
<dbReference type="PANTHER" id="PTHR24223">
    <property type="entry name" value="ATP-BINDING CASSETTE SUB-FAMILY C"/>
    <property type="match status" value="1"/>
</dbReference>
<dbReference type="InterPro" id="IPR017871">
    <property type="entry name" value="ABC_transporter-like_CS"/>
</dbReference>
<keyword evidence="3" id="KW-0813">Transport</keyword>
<dbReference type="CDD" id="cd18580">
    <property type="entry name" value="ABC_6TM_ABCC_D2"/>
    <property type="match status" value="1"/>
</dbReference>
<feature type="transmembrane region" description="Helical" evidence="11">
    <location>
        <begin position="942"/>
        <end position="975"/>
    </location>
</feature>
<accession>A0AAD1UCC6</accession>
<feature type="domain" description="ABC transmembrane type-1" evidence="13">
    <location>
        <begin position="864"/>
        <end position="1097"/>
    </location>
</feature>
<comment type="caution">
    <text evidence="14">The sequence shown here is derived from an EMBL/GenBank/DDBJ whole genome shotgun (WGS) entry which is preliminary data.</text>
</comment>
<dbReference type="Pfam" id="PF00005">
    <property type="entry name" value="ABC_tran"/>
    <property type="match status" value="2"/>
</dbReference>
<evidence type="ECO:0000256" key="1">
    <source>
        <dbReference type="ARBA" id="ARBA00004141"/>
    </source>
</evidence>
<evidence type="ECO:0000256" key="2">
    <source>
        <dbReference type="ARBA" id="ARBA00009726"/>
    </source>
</evidence>
<evidence type="ECO:0000313" key="14">
    <source>
        <dbReference type="EMBL" id="CAI2364001.1"/>
    </source>
</evidence>
<dbReference type="GO" id="GO:0016020">
    <property type="term" value="C:membrane"/>
    <property type="evidence" value="ECO:0007669"/>
    <property type="project" value="UniProtKB-SubCell"/>
</dbReference>
<comment type="subcellular location">
    <subcellularLocation>
        <location evidence="1">Membrane</location>
        <topology evidence="1">Multi-pass membrane protein</topology>
    </subcellularLocation>
</comment>
<dbReference type="CDD" id="cd03250">
    <property type="entry name" value="ABCC_MRP_domain1"/>
    <property type="match status" value="1"/>
</dbReference>
<feature type="transmembrane region" description="Helical" evidence="11">
    <location>
        <begin position="856"/>
        <end position="877"/>
    </location>
</feature>
<keyword evidence="6" id="KW-0547">Nucleotide-binding</keyword>
<dbReference type="EMBL" id="CAMPGE010005153">
    <property type="protein sequence ID" value="CAI2364001.1"/>
    <property type="molecule type" value="Genomic_DNA"/>
</dbReference>